<name>A0A9Q4B456_SALAG</name>
<dbReference type="SUPFAM" id="SSF48208">
    <property type="entry name" value="Six-hairpin glycosidases"/>
    <property type="match status" value="1"/>
</dbReference>
<dbReference type="InterPro" id="IPR016518">
    <property type="entry name" value="Alpha-L-fucosidase"/>
</dbReference>
<evidence type="ECO:0000259" key="2">
    <source>
        <dbReference type="Pfam" id="PF21307"/>
    </source>
</evidence>
<dbReference type="InterPro" id="IPR008928">
    <property type="entry name" value="6-hairpin_glycosidase_sf"/>
</dbReference>
<gene>
    <name evidence="4" type="ORF">HXA33_14085</name>
</gene>
<feature type="domain" description="Glycosyl hydrolase family 95 catalytic" evidence="3">
    <location>
        <begin position="274"/>
        <end position="686"/>
    </location>
</feature>
<dbReference type="AlphaFoldDB" id="A0A9Q4B456"/>
<keyword evidence="5" id="KW-1185">Reference proteome</keyword>
<dbReference type="InterPro" id="IPR054363">
    <property type="entry name" value="GH95_cat"/>
</dbReference>
<evidence type="ECO:0000259" key="1">
    <source>
        <dbReference type="Pfam" id="PF14498"/>
    </source>
</evidence>
<accession>A0A9Q4B456</accession>
<organism evidence="4 5">
    <name type="scientific">Salipaludibacillus agaradhaerens</name>
    <name type="common">Bacillus agaradhaerens</name>
    <dbReference type="NCBI Taxonomy" id="76935"/>
    <lineage>
        <taxon>Bacteria</taxon>
        <taxon>Bacillati</taxon>
        <taxon>Bacillota</taxon>
        <taxon>Bacilli</taxon>
        <taxon>Bacillales</taxon>
        <taxon>Bacillaceae</taxon>
    </lineage>
</organism>
<dbReference type="PANTHER" id="PTHR31084">
    <property type="entry name" value="ALPHA-L-FUCOSIDASE 2"/>
    <property type="match status" value="1"/>
</dbReference>
<dbReference type="PANTHER" id="PTHR31084:SF0">
    <property type="entry name" value="ALPHA-L-FUCOSIDASE 2"/>
    <property type="match status" value="1"/>
</dbReference>
<feature type="domain" description="Alpha fucosidase A-like C-terminal" evidence="2">
    <location>
        <begin position="691"/>
        <end position="765"/>
    </location>
</feature>
<dbReference type="EMBL" id="JABXYM010000001">
    <property type="protein sequence ID" value="MCR6097677.1"/>
    <property type="molecule type" value="Genomic_DNA"/>
</dbReference>
<comment type="caution">
    <text evidence="4">The sequence shown here is derived from an EMBL/GenBank/DDBJ whole genome shotgun (WGS) entry which is preliminary data.</text>
</comment>
<dbReference type="Gene3D" id="1.50.10.10">
    <property type="match status" value="1"/>
</dbReference>
<dbReference type="InterPro" id="IPR027414">
    <property type="entry name" value="GH95_N_dom"/>
</dbReference>
<dbReference type="GO" id="GO:0005975">
    <property type="term" value="P:carbohydrate metabolic process"/>
    <property type="evidence" value="ECO:0007669"/>
    <property type="project" value="InterPro"/>
</dbReference>
<evidence type="ECO:0000313" key="4">
    <source>
        <dbReference type="EMBL" id="MCR6097677.1"/>
    </source>
</evidence>
<dbReference type="Pfam" id="PF14498">
    <property type="entry name" value="Glyco_hyd_65N_2"/>
    <property type="match status" value="1"/>
</dbReference>
<dbReference type="InterPro" id="IPR012341">
    <property type="entry name" value="6hp_glycosidase-like_sf"/>
</dbReference>
<keyword evidence="4" id="KW-0378">Hydrolase</keyword>
<dbReference type="GO" id="GO:0004560">
    <property type="term" value="F:alpha-L-fucosidase activity"/>
    <property type="evidence" value="ECO:0007669"/>
    <property type="project" value="InterPro"/>
</dbReference>
<evidence type="ECO:0000313" key="5">
    <source>
        <dbReference type="Proteomes" id="UP001057753"/>
    </source>
</evidence>
<dbReference type="Pfam" id="PF21307">
    <property type="entry name" value="Glyco_hydro_95_C"/>
    <property type="match status" value="1"/>
</dbReference>
<proteinExistence type="predicted"/>
<evidence type="ECO:0000259" key="3">
    <source>
        <dbReference type="Pfam" id="PF22124"/>
    </source>
</evidence>
<feature type="domain" description="Glycosyl hydrolase family 95 N-terminal" evidence="1">
    <location>
        <begin position="15"/>
        <end position="246"/>
    </location>
</feature>
<reference evidence="4" key="1">
    <citation type="submission" date="2020-06" db="EMBL/GenBank/DDBJ databases">
        <title>Insight into the genomes of haloalkaliphilic bacilli from Kenyan soda lakes.</title>
        <authorList>
            <person name="Mwirichia R."/>
            <person name="Villamizar G.C."/>
            <person name="Poehlein A."/>
            <person name="Mugweru J."/>
            <person name="Kipnyargis A."/>
            <person name="Kiplimo D."/>
            <person name="Orwa P."/>
            <person name="Daniel R."/>
        </authorList>
    </citation>
    <scope>NUCLEOTIDE SEQUENCE</scope>
    <source>
        <strain evidence="4">B1096_S55</strain>
    </source>
</reference>
<dbReference type="InterPro" id="IPR049053">
    <property type="entry name" value="AFCA-like_C"/>
</dbReference>
<dbReference type="RefSeq" id="WP_257822069.1">
    <property type="nucleotide sequence ID" value="NZ_JABXYM010000001.1"/>
</dbReference>
<dbReference type="Pfam" id="PF22124">
    <property type="entry name" value="Glyco_hydro_95_cat"/>
    <property type="match status" value="1"/>
</dbReference>
<dbReference type="Proteomes" id="UP001057753">
    <property type="component" value="Unassembled WGS sequence"/>
</dbReference>
<protein>
    <submittedName>
        <fullName evidence="4">Glycoside hydrolase family 95 protein</fullName>
    </submittedName>
</protein>
<dbReference type="PIRSF" id="PIRSF007663">
    <property type="entry name" value="UCP007663"/>
    <property type="match status" value="1"/>
</dbReference>
<sequence length="788" mass="89437">MREEYAITKFPKKGLTSGKPAQRWEDALVTGNGTMGALIYGDPLNEMIILNHEKLYEPFHDSIIHNNDLFPYVNEVKALMKRGKFKDAAALFSKKSGHPLYFTDAYHPAYALNLRTNQVGEVSDYFRTVDFTSGEVSVHWQDRRGRFFKQHFSSRTHNAIIIRLSSADGAFIHAELSIDDLMPEEGVELTEISASGHDLSFTCSYEKTKKGYAGMSIVSTGEGTITAEKESLHIKGTKEITIVTRIVPLTDYAKQKDATLSRMKRELKTLAAISYEELMNAHRLVHEEIYNRMTLTLGENTARCVTTEQLLAEQTGELDPHLLQKMFEMGRYVLLCSSGDYPPNLVGLWTGDWRPPWSGDFTVDANLNLAISGAAIGNMSEALESYFYLIEKIAPDWEDNAKTLYGCRGYLAGSRTDGNHNIHTHFNEDWPLGFWTAAAGWLALPFYEWYEITEDTTFFKNRVLPIMKKIALFYEDFLTETDENGKWLFIPSYSPENTPVISAEKIAAGWQEHQATINATMDIAVTKEIMTHLIKTCKELQIEEEKIPVWEALLAQLPDYMTNEDGALKEWIHEALHDRYDHRHLSHLYPVWPGDEVTPEETPEWFRAAGIALEKKERGNGSAHGVMHSGLVAARLKRKDLVEENLRWFLSSDYIYTSLVTAHNPGRRIYNVDANCSLPSLIMEMLVCNRHGFLELLPALPKALSSGSLTGMLCKGQLTLNKLTWHLEGKTINVTITSHKVQHVQIVYRHGIEQIAINGKEETIHPVQTEVPLFFKANERKELMLTVK</sequence>